<dbReference type="SUPFAM" id="SSF49478">
    <property type="entry name" value="Cna protein B-type domain"/>
    <property type="match status" value="2"/>
</dbReference>
<dbReference type="eggNOG" id="COG4932">
    <property type="taxonomic scope" value="Bacteria"/>
</dbReference>
<dbReference type="InterPro" id="IPR011050">
    <property type="entry name" value="Pectin_lyase_fold/virulence"/>
</dbReference>
<dbReference type="EMBL" id="JQBZ01000025">
    <property type="protein sequence ID" value="KRN88424.1"/>
    <property type="molecule type" value="Genomic_DNA"/>
</dbReference>
<dbReference type="InterPro" id="IPR006626">
    <property type="entry name" value="PbH1"/>
</dbReference>
<sequence length="839" mass="91569">MKNKYRFTGWLLIATFFLTLGTLIGVKSVLADSITVSNATELQNALKNPKNTDVILKAGTYELGETLNITQTVTLKNQGNVKFVRAKTFKKTMVEIAPNAKVILQKDNSGDFSFDSEKRSVADKAAFYLDNYSIKNEGQLTINGVEFKNVVNSSVIYTTGKQSELVINDINVHDNEIPLSNRGIYQHRAPIRAAYGGKLILNGGHIHHNRYTNYSANAIYVSDGSEFVMNGGLINKNGQSINDGTLANVTIGYGDPWDFERHKKDLTQTPKQAVVKATFNGGKIHDNYACFGGGLGIFGKTDVSIPASSKLVISENASFYGGGILVLDSYVKSGEMGQPAKSAGEAPYAQYYEWYGPKLVMAGGTIKGNWVYKCGGGIAVSANGVVLLGGKIIDNVARDQGGGVYVTTVPYRLNVKNALITKNQANGSLSTYVPLGIYKNQKAPVTLNAHSGGGVWFCPTGQAEFYSQKGAVIVDNQAPEPKGAGDDFWSTKRLVNLHLTPTETSKDYAITLPEYLPNGAPITYYNDAQNQRYVAGKTAPLPAVRDNLEDLALKATVNAQALAFIKPEMTLLIAGNSASKGGGIGSNGSVVFGEKDQELTVKVVKKWKNVPLKNQKPVKVEVRAKLGQQDWLIKTVELNKNNNWQVTIKHLPRIYHGEKLTDLIYLKEIDNKDYQVSYAQPKIVSLQTTVEATYDVTNELAEKTAISVQKEWKGKKAQAVKVVLLANGHKTDQIKTLNAANNWKAEFKDLLVKDQAGQKIVYTIQEVGAQNGKIKLGKDNYQVKITGDMKKGFKIVNAYQPPNDEYPPTGEKNHPTLIGLVGLGMIGLASLVTIKQRRI</sequence>
<evidence type="ECO:0000256" key="1">
    <source>
        <dbReference type="SAM" id="Phobius"/>
    </source>
</evidence>
<dbReference type="SMART" id="SM00710">
    <property type="entry name" value="PbH1"/>
    <property type="match status" value="4"/>
</dbReference>
<gene>
    <name evidence="3" type="ORF">IV53_GL000388</name>
</gene>
<dbReference type="Pfam" id="PF05738">
    <property type="entry name" value="Cna_B"/>
    <property type="match status" value="2"/>
</dbReference>
<accession>A0A0R2KGA6</accession>
<comment type="caution">
    <text evidence="3">The sequence shown here is derived from an EMBL/GenBank/DDBJ whole genome shotgun (WGS) entry which is preliminary data.</text>
</comment>
<name>A0A0R2KGA6_9LACO</name>
<evidence type="ECO:0000259" key="2">
    <source>
        <dbReference type="Pfam" id="PF05738"/>
    </source>
</evidence>
<feature type="domain" description="CNA-B" evidence="2">
    <location>
        <begin position="601"/>
        <end position="678"/>
    </location>
</feature>
<dbReference type="Gene3D" id="2.60.40.1140">
    <property type="entry name" value="Collagen-binding surface protein Cna, B-type domain"/>
    <property type="match status" value="2"/>
</dbReference>
<evidence type="ECO:0000313" key="3">
    <source>
        <dbReference type="EMBL" id="KRN88424.1"/>
    </source>
</evidence>
<keyword evidence="1" id="KW-1133">Transmembrane helix</keyword>
<dbReference type="PATRIC" id="fig|1122146.4.peg.400"/>
<dbReference type="STRING" id="1122146.IV53_GL000388"/>
<dbReference type="RefSeq" id="WP_027106841.1">
    <property type="nucleotide sequence ID" value="NZ_JQBZ01000025.1"/>
</dbReference>
<dbReference type="AlphaFoldDB" id="A0A0R2KGA6"/>
<feature type="transmembrane region" description="Helical" evidence="1">
    <location>
        <begin position="817"/>
        <end position="834"/>
    </location>
</feature>
<keyword evidence="4" id="KW-1185">Reference proteome</keyword>
<dbReference type="OrthoDB" id="2077806at2"/>
<reference evidence="3 4" key="1">
    <citation type="journal article" date="2015" name="Genome Announc.">
        <title>Expanding the biotechnology potential of lactobacilli through comparative genomics of 213 strains and associated genera.</title>
        <authorList>
            <person name="Sun Z."/>
            <person name="Harris H.M."/>
            <person name="McCann A."/>
            <person name="Guo C."/>
            <person name="Argimon S."/>
            <person name="Zhang W."/>
            <person name="Yang X."/>
            <person name="Jeffery I.B."/>
            <person name="Cooney J.C."/>
            <person name="Kagawa T.F."/>
            <person name="Liu W."/>
            <person name="Song Y."/>
            <person name="Salvetti E."/>
            <person name="Wrobel A."/>
            <person name="Rasinkangas P."/>
            <person name="Parkhill J."/>
            <person name="Rea M.C."/>
            <person name="O'Sullivan O."/>
            <person name="Ritari J."/>
            <person name="Douillard F.P."/>
            <person name="Paul Ross R."/>
            <person name="Yang R."/>
            <person name="Briner A.E."/>
            <person name="Felis G.E."/>
            <person name="de Vos W.M."/>
            <person name="Barrangou R."/>
            <person name="Klaenhammer T.R."/>
            <person name="Caufield P.W."/>
            <person name="Cui Y."/>
            <person name="Zhang H."/>
            <person name="O'Toole P.W."/>
        </authorList>
    </citation>
    <scope>NUCLEOTIDE SEQUENCE [LARGE SCALE GENOMIC DNA]</scope>
    <source>
        <strain evidence="3 4">DSM 22408</strain>
    </source>
</reference>
<dbReference type="Proteomes" id="UP000051500">
    <property type="component" value="Unassembled WGS sequence"/>
</dbReference>
<proteinExistence type="predicted"/>
<protein>
    <recommendedName>
        <fullName evidence="2">CNA-B domain-containing protein</fullName>
    </recommendedName>
</protein>
<dbReference type="InterPro" id="IPR008454">
    <property type="entry name" value="Collagen-bd_Cna-like_B-typ_dom"/>
</dbReference>
<feature type="domain" description="CNA-B" evidence="2">
    <location>
        <begin position="706"/>
        <end position="797"/>
    </location>
</feature>
<keyword evidence="1" id="KW-0472">Membrane</keyword>
<dbReference type="CDD" id="cd00222">
    <property type="entry name" value="CollagenBindB"/>
    <property type="match status" value="1"/>
</dbReference>
<organism evidence="3 4">
    <name type="scientific">Ligilactobacillus ceti DSM 22408</name>
    <dbReference type="NCBI Taxonomy" id="1122146"/>
    <lineage>
        <taxon>Bacteria</taxon>
        <taxon>Bacillati</taxon>
        <taxon>Bacillota</taxon>
        <taxon>Bacilli</taxon>
        <taxon>Lactobacillales</taxon>
        <taxon>Lactobacillaceae</taxon>
        <taxon>Ligilactobacillus</taxon>
    </lineage>
</organism>
<evidence type="ECO:0000313" key="4">
    <source>
        <dbReference type="Proteomes" id="UP000051500"/>
    </source>
</evidence>
<dbReference type="SUPFAM" id="SSF51126">
    <property type="entry name" value="Pectin lyase-like"/>
    <property type="match status" value="1"/>
</dbReference>
<keyword evidence="1" id="KW-0812">Transmembrane</keyword>